<gene>
    <name evidence="2" type="ORF">EDD58_11060</name>
</gene>
<dbReference type="Proteomes" id="UP000294937">
    <property type="component" value="Unassembled WGS sequence"/>
</dbReference>
<feature type="transmembrane region" description="Helical" evidence="1">
    <location>
        <begin position="206"/>
        <end position="224"/>
    </location>
</feature>
<protein>
    <submittedName>
        <fullName evidence="2">ABC-2 type transport system permease protein</fullName>
    </submittedName>
</protein>
<evidence type="ECO:0000313" key="3">
    <source>
        <dbReference type="Proteomes" id="UP000294937"/>
    </source>
</evidence>
<sequence length="266" mass="30469">MHKLNMYWEVIRIRFLMMLAYRVNYYSGIIIYSLNIGVNYFLWMSIYGDQPSLQGLTAIQMATYIAISWMARALYFNNLDREIAQEIRDGTVAIQLIRPYHYLLVKAAQGFGEGIFRLLLFSVPGMIIISFIFPIHLPVFSEVWFKFALSLLLGFIVNVQVNIITGLGAFFILNNQGLIRAKRVAVDLLSGLIIPITFYPEWAQSILSFLPFQAISYLPSMILVKDFAGDQLVQALGIQVLWCIFLWIPIQVIWLKARKTLVVQGG</sequence>
<feature type="transmembrane region" description="Helical" evidence="1">
    <location>
        <begin position="55"/>
        <end position="75"/>
    </location>
</feature>
<name>A0A4R3L305_9BACL</name>
<evidence type="ECO:0000256" key="1">
    <source>
        <dbReference type="SAM" id="Phobius"/>
    </source>
</evidence>
<evidence type="ECO:0000313" key="2">
    <source>
        <dbReference type="EMBL" id="TCS92833.1"/>
    </source>
</evidence>
<feature type="transmembrane region" description="Helical" evidence="1">
    <location>
        <begin position="147"/>
        <end position="172"/>
    </location>
</feature>
<organism evidence="2 3">
    <name type="scientific">Hazenella coriacea</name>
    <dbReference type="NCBI Taxonomy" id="1179467"/>
    <lineage>
        <taxon>Bacteria</taxon>
        <taxon>Bacillati</taxon>
        <taxon>Bacillota</taxon>
        <taxon>Bacilli</taxon>
        <taxon>Bacillales</taxon>
        <taxon>Thermoactinomycetaceae</taxon>
        <taxon>Hazenella</taxon>
    </lineage>
</organism>
<reference evidence="2 3" key="1">
    <citation type="submission" date="2019-03" db="EMBL/GenBank/DDBJ databases">
        <title>Genomic Encyclopedia of Type Strains, Phase IV (KMG-IV): sequencing the most valuable type-strain genomes for metagenomic binning, comparative biology and taxonomic classification.</title>
        <authorList>
            <person name="Goeker M."/>
        </authorList>
    </citation>
    <scope>NUCLEOTIDE SEQUENCE [LARGE SCALE GENOMIC DNA]</scope>
    <source>
        <strain evidence="2 3">DSM 45707</strain>
    </source>
</reference>
<dbReference type="EMBL" id="SMAG01000010">
    <property type="protein sequence ID" value="TCS92833.1"/>
    <property type="molecule type" value="Genomic_DNA"/>
</dbReference>
<feature type="transmembrane region" description="Helical" evidence="1">
    <location>
        <begin position="115"/>
        <end position="135"/>
    </location>
</feature>
<dbReference type="PANTHER" id="PTHR36832:SF1">
    <property type="entry name" value="SLR1174 PROTEIN"/>
    <property type="match status" value="1"/>
</dbReference>
<accession>A0A4R3L305</accession>
<comment type="caution">
    <text evidence="2">The sequence shown here is derived from an EMBL/GenBank/DDBJ whole genome shotgun (WGS) entry which is preliminary data.</text>
</comment>
<keyword evidence="1" id="KW-0472">Membrane</keyword>
<proteinExistence type="predicted"/>
<feature type="transmembrane region" description="Helical" evidence="1">
    <location>
        <begin position="236"/>
        <end position="255"/>
    </location>
</feature>
<feature type="transmembrane region" description="Helical" evidence="1">
    <location>
        <begin position="21"/>
        <end position="43"/>
    </location>
</feature>
<dbReference type="PANTHER" id="PTHR36832">
    <property type="entry name" value="SLR1174 PROTEIN-RELATED"/>
    <property type="match status" value="1"/>
</dbReference>
<keyword evidence="1" id="KW-1133">Transmembrane helix</keyword>
<dbReference type="Pfam" id="PF06182">
    <property type="entry name" value="ABC2_membrane_6"/>
    <property type="match status" value="1"/>
</dbReference>
<keyword evidence="1" id="KW-0812">Transmembrane</keyword>
<dbReference type="AlphaFoldDB" id="A0A4R3L305"/>
<dbReference type="InterPro" id="IPR010390">
    <property type="entry name" value="ABC-2_transporter-like"/>
</dbReference>
<keyword evidence="3" id="KW-1185">Reference proteome</keyword>